<dbReference type="InterPro" id="IPR056714">
    <property type="entry name" value="DUF7812"/>
</dbReference>
<feature type="domain" description="DUF7812" evidence="1">
    <location>
        <begin position="188"/>
        <end position="651"/>
    </location>
</feature>
<accession>A0AA35VFP4</accession>
<proteinExistence type="predicted"/>
<dbReference type="AlphaFoldDB" id="A0AA35VFP4"/>
<dbReference type="PANTHER" id="PTHR36786:SF1">
    <property type="entry name" value="2-ISOPROPYLMALATE SYNTHASE"/>
    <property type="match status" value="1"/>
</dbReference>
<protein>
    <recommendedName>
        <fullName evidence="1">DUF7812 domain-containing protein</fullName>
    </recommendedName>
</protein>
<sequence length="785" mass="89465">MPRYECYTPLKGIPDTVSWKATFKKEEQTTTMDLMVETKGIPFVDQIVYNRLTSSQQDVSSYLTCGTVEMVVKKSKLKLKKRHDNNTLDPPTTNYIFKTLISSLESHEGIKSQLLKSTYYLLVQLSSKQQLSVGKGGDQNELFMKTNEGEVRLSLRDLCTLSNTLFKDLEKRLKQLHDVSLQLEEVNLLIRCCVVTLTMAFHLPQKHFLESGRAFLLIFKKLSLLQVADMKNSHSSCQCMCIGENSSDSFAEVASLHLFHPCIPSITTILEVFIDELLVHGRVRKYLHLIHSLSPTNQCLFKHGPNSADFGILMEMIYSHFSLSISKEGYLEEFLNKITWAHSDYCHKSLELSITAAKILLQNPVFLSSPNLLQAHIVSLVSNVINLDIITEMPSRPIHHYLPLFESSVTMYTQHMSKLKTENHSANNSGISVILHTESSRPSFESCIEPEKRAKLDEKITALNCSWNLNLRREFYKKKLDLLGSCMEYIDETAPHVLDIACRDEVISFLKCMLKRAANDDNDIQLPLNGDANLQDICLLASLLMLMSNSLIQSIWCLKNQQHQHQHPMEYDFILGIIKCFKEFSIRLPIQKFSYNVMESCNESRLMLIHFLGLLSLGFDSGLDFLVKSCISVIMALTNLFVFEEGNIDALKILADPRCLSSQTETSLTIYDKPLVVAAKFQKIRALYVSSSAYASNDSTLTQGLDPDSIEETCSGEMYLKTRLLGSGNVTDFDDLADFVECKKGKDYVGWLKDRDKFRKRKISKRVKRMWDKKKQAWRSMRGKA</sequence>
<dbReference type="PANTHER" id="PTHR36786">
    <property type="entry name" value="2-ISOPROPYLMALATE SYNTHASE"/>
    <property type="match status" value="1"/>
</dbReference>
<gene>
    <name evidence="2" type="ORF">LSALG_LOCUS791</name>
</gene>
<dbReference type="Pfam" id="PF25104">
    <property type="entry name" value="DUF7812"/>
    <property type="match status" value="1"/>
</dbReference>
<evidence type="ECO:0000313" key="2">
    <source>
        <dbReference type="EMBL" id="CAI9259932.1"/>
    </source>
</evidence>
<evidence type="ECO:0000259" key="1">
    <source>
        <dbReference type="Pfam" id="PF25104"/>
    </source>
</evidence>
<evidence type="ECO:0000313" key="3">
    <source>
        <dbReference type="Proteomes" id="UP001177003"/>
    </source>
</evidence>
<dbReference type="EMBL" id="OX465086">
    <property type="protein sequence ID" value="CAI9259932.1"/>
    <property type="molecule type" value="Genomic_DNA"/>
</dbReference>
<reference evidence="2" key="1">
    <citation type="submission" date="2023-04" db="EMBL/GenBank/DDBJ databases">
        <authorList>
            <person name="Vijverberg K."/>
            <person name="Xiong W."/>
            <person name="Schranz E."/>
        </authorList>
    </citation>
    <scope>NUCLEOTIDE SEQUENCE</scope>
</reference>
<organism evidence="2 3">
    <name type="scientific">Lactuca saligna</name>
    <name type="common">Willowleaf lettuce</name>
    <dbReference type="NCBI Taxonomy" id="75948"/>
    <lineage>
        <taxon>Eukaryota</taxon>
        <taxon>Viridiplantae</taxon>
        <taxon>Streptophyta</taxon>
        <taxon>Embryophyta</taxon>
        <taxon>Tracheophyta</taxon>
        <taxon>Spermatophyta</taxon>
        <taxon>Magnoliopsida</taxon>
        <taxon>eudicotyledons</taxon>
        <taxon>Gunneridae</taxon>
        <taxon>Pentapetalae</taxon>
        <taxon>asterids</taxon>
        <taxon>campanulids</taxon>
        <taxon>Asterales</taxon>
        <taxon>Asteraceae</taxon>
        <taxon>Cichorioideae</taxon>
        <taxon>Cichorieae</taxon>
        <taxon>Lactucinae</taxon>
        <taxon>Lactuca</taxon>
    </lineage>
</organism>
<keyword evidence="3" id="KW-1185">Reference proteome</keyword>
<dbReference type="Proteomes" id="UP001177003">
    <property type="component" value="Chromosome 0"/>
</dbReference>
<name>A0AA35VFP4_LACSI</name>